<evidence type="ECO:0000313" key="1">
    <source>
        <dbReference type="EMBL" id="MFB9477047.1"/>
    </source>
</evidence>
<proteinExistence type="predicted"/>
<dbReference type="RefSeq" id="WP_345394432.1">
    <property type="nucleotide sequence ID" value="NZ_BAAAXS010000001.1"/>
</dbReference>
<accession>A0ABV5P3G2</accession>
<evidence type="ECO:0000313" key="2">
    <source>
        <dbReference type="Proteomes" id="UP001589568"/>
    </source>
</evidence>
<gene>
    <name evidence="1" type="ORF">ACFFR3_46795</name>
</gene>
<name>A0ABV5P3G2_9ACTN</name>
<dbReference type="EMBL" id="JBHMCF010000058">
    <property type="protein sequence ID" value="MFB9477047.1"/>
    <property type="molecule type" value="Genomic_DNA"/>
</dbReference>
<dbReference type="PANTHER" id="PTHR39550:SF1">
    <property type="entry name" value="SLL0658 PROTEIN"/>
    <property type="match status" value="1"/>
</dbReference>
<keyword evidence="2" id="KW-1185">Reference proteome</keyword>
<organism evidence="1 2">
    <name type="scientific">Nonomuraea salmonea</name>
    <dbReference type="NCBI Taxonomy" id="46181"/>
    <lineage>
        <taxon>Bacteria</taxon>
        <taxon>Bacillati</taxon>
        <taxon>Actinomycetota</taxon>
        <taxon>Actinomycetes</taxon>
        <taxon>Streptosporangiales</taxon>
        <taxon>Streptosporangiaceae</taxon>
        <taxon>Nonomuraea</taxon>
    </lineage>
</organism>
<evidence type="ECO:0008006" key="3">
    <source>
        <dbReference type="Google" id="ProtNLM"/>
    </source>
</evidence>
<reference evidence="1 2" key="1">
    <citation type="submission" date="2024-09" db="EMBL/GenBank/DDBJ databases">
        <authorList>
            <person name="Sun Q."/>
            <person name="Mori K."/>
        </authorList>
    </citation>
    <scope>NUCLEOTIDE SEQUENCE [LARGE SCALE GENOMIC DNA]</scope>
    <source>
        <strain evidence="1 2">JCM 3324</strain>
    </source>
</reference>
<comment type="caution">
    <text evidence="1">The sequence shown here is derived from an EMBL/GenBank/DDBJ whole genome shotgun (WGS) entry which is preliminary data.</text>
</comment>
<dbReference type="InterPro" id="IPR021799">
    <property type="entry name" value="PIN-like_prokaryotic"/>
</dbReference>
<sequence>MSEAGPDRVLVFDAMCLVHFTLAERLDVLRDLLTGITCLTTHVVREEVRAGCKRHPILEAVLDADWLGLAKLDSLHEIRCFAKWVRRVGSSERDLGEASVFSAAELAGGMAITDDQAAVAVGRAHGLEVHGTVWLLACAVRTGKLNEVAAGNIVDGLRETGMRLPCTGASFGGFVRRNGVG</sequence>
<protein>
    <recommendedName>
        <fullName evidence="3">DUF3368 domain-containing protein</fullName>
    </recommendedName>
</protein>
<dbReference type="PANTHER" id="PTHR39550">
    <property type="entry name" value="SLL0658 PROTEIN"/>
    <property type="match status" value="1"/>
</dbReference>
<dbReference type="Proteomes" id="UP001589568">
    <property type="component" value="Unassembled WGS sequence"/>
</dbReference>
<dbReference type="Pfam" id="PF11848">
    <property type="entry name" value="DUF3368"/>
    <property type="match status" value="1"/>
</dbReference>